<dbReference type="Proteomes" id="UP000613030">
    <property type="component" value="Unassembled WGS sequence"/>
</dbReference>
<name>A0ABS1KNC7_9BACT</name>
<feature type="chain" id="PRO_5045521536" evidence="1">
    <location>
        <begin position="22"/>
        <end position="249"/>
    </location>
</feature>
<dbReference type="Gene3D" id="2.160.20.120">
    <property type="match status" value="1"/>
</dbReference>
<evidence type="ECO:0000259" key="2">
    <source>
        <dbReference type="Pfam" id="PF10988"/>
    </source>
</evidence>
<reference evidence="3 4" key="1">
    <citation type="submission" date="2021-01" db="EMBL/GenBank/DDBJ databases">
        <title>Chryseolinea sp. Jin1 Genome sequencing and assembly.</title>
        <authorList>
            <person name="Kim I."/>
        </authorList>
    </citation>
    <scope>NUCLEOTIDE SEQUENCE [LARGE SCALE GENOMIC DNA]</scope>
    <source>
        <strain evidence="3 4">Jin1</strain>
    </source>
</reference>
<protein>
    <submittedName>
        <fullName evidence="3">DUF2807 domain-containing protein</fullName>
    </submittedName>
</protein>
<keyword evidence="4" id="KW-1185">Reference proteome</keyword>
<feature type="signal peptide" evidence="1">
    <location>
        <begin position="1"/>
        <end position="21"/>
    </location>
</feature>
<dbReference type="EMBL" id="JAERRB010000001">
    <property type="protein sequence ID" value="MBL0740182.1"/>
    <property type="molecule type" value="Genomic_DNA"/>
</dbReference>
<keyword evidence="1" id="KW-0732">Signal</keyword>
<dbReference type="Pfam" id="PF10988">
    <property type="entry name" value="DUF2807"/>
    <property type="match status" value="1"/>
</dbReference>
<organism evidence="3 4">
    <name type="scientific">Chryseolinea lacunae</name>
    <dbReference type="NCBI Taxonomy" id="2801331"/>
    <lineage>
        <taxon>Bacteria</taxon>
        <taxon>Pseudomonadati</taxon>
        <taxon>Bacteroidota</taxon>
        <taxon>Cytophagia</taxon>
        <taxon>Cytophagales</taxon>
        <taxon>Fulvivirgaceae</taxon>
        <taxon>Chryseolinea</taxon>
    </lineage>
</organism>
<comment type="caution">
    <text evidence="3">The sequence shown here is derived from an EMBL/GenBank/DDBJ whole genome shotgun (WGS) entry which is preliminary data.</text>
</comment>
<dbReference type="RefSeq" id="WP_202007262.1">
    <property type="nucleotide sequence ID" value="NZ_JAERRB010000001.1"/>
</dbReference>
<dbReference type="InterPro" id="IPR021255">
    <property type="entry name" value="DUF2807"/>
</dbReference>
<evidence type="ECO:0000313" key="3">
    <source>
        <dbReference type="EMBL" id="MBL0740182.1"/>
    </source>
</evidence>
<sequence length="249" mass="28084">MKPFSRNTLLAALLFASLSLAAQDAKEISRDLKPFRKVVASPKINLILEQGDHESIRLVYSNVNADKINIKVHGHTLRVYLEDAKVTERNERVSPHGRRGIYHDVTVTAYVTYRQLEHLEIRGNQELTCKSPLTAEKFVLKAYGENEITLASVKSDYLKTSLYGENKLRIKGGKAEFQKYKLFGDNRIDTQELKSYSATANIFGESKLKLSTQDQLKINAFGESQISYNGDASVNKGLIFGRTEINKLN</sequence>
<evidence type="ECO:0000256" key="1">
    <source>
        <dbReference type="SAM" id="SignalP"/>
    </source>
</evidence>
<accession>A0ABS1KNC7</accession>
<feature type="domain" description="Putative auto-transporter adhesin head GIN" evidence="2">
    <location>
        <begin position="34"/>
        <end position="232"/>
    </location>
</feature>
<gene>
    <name evidence="3" type="ORF">JI741_03075</name>
</gene>
<proteinExistence type="predicted"/>
<evidence type="ECO:0000313" key="4">
    <source>
        <dbReference type="Proteomes" id="UP000613030"/>
    </source>
</evidence>